<evidence type="ECO:0000256" key="1">
    <source>
        <dbReference type="SAM" id="MobiDB-lite"/>
    </source>
</evidence>
<keyword evidence="5" id="KW-1185">Reference proteome</keyword>
<feature type="transmembrane region" description="Helical" evidence="2">
    <location>
        <begin position="107"/>
        <end position="128"/>
    </location>
</feature>
<feature type="transmembrane region" description="Helical" evidence="2">
    <location>
        <begin position="162"/>
        <end position="182"/>
    </location>
</feature>
<evidence type="ECO:0000313" key="4">
    <source>
        <dbReference type="EMBL" id="KOS47357.1"/>
    </source>
</evidence>
<feature type="transmembrane region" description="Helical" evidence="2">
    <location>
        <begin position="419"/>
        <end position="439"/>
    </location>
</feature>
<keyword evidence="2" id="KW-1133">Transmembrane helix</keyword>
<dbReference type="AlphaFoldDB" id="A0A0M8PB96"/>
<feature type="compositionally biased region" description="Acidic residues" evidence="1">
    <location>
        <begin position="766"/>
        <end position="782"/>
    </location>
</feature>
<reference evidence="4 5" key="1">
    <citation type="submission" date="2015-08" db="EMBL/GenBank/DDBJ databases">
        <title>Genome sequencing of Penicillium nordicum.</title>
        <authorList>
            <person name="Nguyen H.D."/>
            <person name="Seifert K.A."/>
        </authorList>
    </citation>
    <scope>NUCLEOTIDE SEQUENCE [LARGE SCALE GENOMIC DNA]</scope>
    <source>
        <strain evidence="4 5">DAOMC 185683</strain>
    </source>
</reference>
<dbReference type="InterPro" id="IPR046623">
    <property type="entry name" value="DUF6536"/>
</dbReference>
<feature type="region of interest" description="Disordered" evidence="1">
    <location>
        <begin position="761"/>
        <end position="785"/>
    </location>
</feature>
<keyword evidence="2" id="KW-0812">Transmembrane</keyword>
<dbReference type="Proteomes" id="UP000037696">
    <property type="component" value="Unassembled WGS sequence"/>
</dbReference>
<accession>A0A0M8PB96</accession>
<organism evidence="4 5">
    <name type="scientific">Penicillium nordicum</name>
    <dbReference type="NCBI Taxonomy" id="229535"/>
    <lineage>
        <taxon>Eukaryota</taxon>
        <taxon>Fungi</taxon>
        <taxon>Dikarya</taxon>
        <taxon>Ascomycota</taxon>
        <taxon>Pezizomycotina</taxon>
        <taxon>Eurotiomycetes</taxon>
        <taxon>Eurotiomycetidae</taxon>
        <taxon>Eurotiales</taxon>
        <taxon>Aspergillaceae</taxon>
        <taxon>Penicillium</taxon>
    </lineage>
</organism>
<dbReference type="EMBL" id="LHQQ01000017">
    <property type="protein sequence ID" value="KOS47357.1"/>
    <property type="molecule type" value="Genomic_DNA"/>
</dbReference>
<dbReference type="OrthoDB" id="5429634at2759"/>
<evidence type="ECO:0000313" key="5">
    <source>
        <dbReference type="Proteomes" id="UP000037696"/>
    </source>
</evidence>
<dbReference type="PANTHER" id="PTHR35395:SF1">
    <property type="entry name" value="DUF6536 DOMAIN-CONTAINING PROTEIN"/>
    <property type="match status" value="1"/>
</dbReference>
<proteinExistence type="predicted"/>
<dbReference type="PANTHER" id="PTHR35395">
    <property type="entry name" value="DUF6536 DOMAIN-CONTAINING PROTEIN"/>
    <property type="match status" value="1"/>
</dbReference>
<feature type="transmembrane region" description="Helical" evidence="2">
    <location>
        <begin position="515"/>
        <end position="538"/>
    </location>
</feature>
<feature type="transmembrane region" description="Helical" evidence="2">
    <location>
        <begin position="690"/>
        <end position="713"/>
    </location>
</feature>
<protein>
    <recommendedName>
        <fullName evidence="3">DUF6536 domain-containing protein</fullName>
    </recommendedName>
</protein>
<dbReference type="Pfam" id="PF20163">
    <property type="entry name" value="DUF6536"/>
    <property type="match status" value="1"/>
</dbReference>
<evidence type="ECO:0000259" key="3">
    <source>
        <dbReference type="Pfam" id="PF20163"/>
    </source>
</evidence>
<feature type="transmembrane region" description="Helical" evidence="2">
    <location>
        <begin position="221"/>
        <end position="238"/>
    </location>
</feature>
<dbReference type="STRING" id="229535.A0A0M8PB96"/>
<feature type="domain" description="DUF6536" evidence="3">
    <location>
        <begin position="104"/>
        <end position="261"/>
    </location>
</feature>
<name>A0A0M8PB96_9EURO</name>
<gene>
    <name evidence="4" type="ORF">ACN38_g1678</name>
</gene>
<feature type="transmembrane region" description="Helical" evidence="2">
    <location>
        <begin position="649"/>
        <end position="670"/>
    </location>
</feature>
<keyword evidence="2" id="KW-0472">Membrane</keyword>
<comment type="caution">
    <text evidence="4">The sequence shown here is derived from an EMBL/GenBank/DDBJ whole genome shotgun (WGS) entry which is preliminary data.</text>
</comment>
<evidence type="ECO:0000256" key="2">
    <source>
        <dbReference type="SAM" id="Phobius"/>
    </source>
</evidence>
<feature type="transmembrane region" description="Helical" evidence="2">
    <location>
        <begin position="579"/>
        <end position="599"/>
    </location>
</feature>
<sequence>MKTPIPLPGKREIRNIWAWARSLAPSQRYDGAAHSDPHDTELLVLPSQQSLSSVSKITTKERAVEDPTLVTPMLGEATATTDEHRDIPAHVLENNSLHKSKASWIKGVYLCGYATAGLLLSNVIFVSVTAGLSSKFPGTGGSSNSKVIYNGSCDVASRWNTGLHIIINIISTCVLAMSNYCMQTLVAPTRDEINIAHAKRRWLDVGGSSFRNLFVIPYTRLGLWIVLLLSATPFHLLYNSLVFKSLSYNPHWTFAAPHDFTPEDVRNLTTPALQDCFGIGTAYVEYPTQKSSRIYDWNQQILQIEGSKSEKISAEKCFEIIGSTWSKAGYEGIIILTSNRSMSDGGNESVLGFGGSSLTPGEVFAGPFVNSDPETIQDHQCMSPDTFLYREYQENNTMHITECLGFEGNSNCQLYYNPIIAVIVIVATFVKVIAIFLAAQIHKSRSTPLLTSGDAIASFLEDPDETTKGMCWASLNNIKKKNWITCPKGQEPQQHSVRYQRLTRPQQWRKASNPIHWFVTVLIVLLCIVATTLIYPFFAVNSGSGLGTVQLTWQAIWDIDSIARENARATSGVWKYSELQGVVIVNSVQLIVTLCYYFYNSLLTRMLLSAEYSSYGVDRKPLRVTWPVEGSKQRSTYWLSIPYQYGIPVMALFTILHWLVSQGVYFLLVIPYNTDGNPMYAEKKSTPTYSYMPLIIAGALLGVLGIMIVGMSFRRLKSAIPLAGTCSAAISAACHLPENVGTNTVAHGELMWGETDLPWALRSGNDDDDGDDDDDDDDDDESDNAKGHCKYLAPTLIEHLSTGQFYSVSKRRQGLSTKTERERQEVAEELMYIGSIHPYCLAT</sequence>